<protein>
    <submittedName>
        <fullName evidence="1">Uncharacterized protein</fullName>
    </submittedName>
</protein>
<name>A0AAJ1SAG3_9MYCO</name>
<comment type="caution">
    <text evidence="1">The sequence shown here is derived from an EMBL/GenBank/DDBJ whole genome shotgun (WGS) entry which is preliminary data.</text>
</comment>
<reference evidence="1" key="1">
    <citation type="submission" date="2023-06" db="EMBL/GenBank/DDBJ databases">
        <title>Identification of two novel mycobacterium reveal diversities and complexities of Mycobacterium gordonae clade.</title>
        <authorList>
            <person name="Matsumoto Y."/>
            <person name="Nakamura S."/>
            <person name="Motooka D."/>
            <person name="Fukushima K."/>
        </authorList>
    </citation>
    <scope>NUCLEOTIDE SEQUENCE</scope>
    <source>
        <strain evidence="1">TY812</strain>
    </source>
</reference>
<sequence>MSGHEQVKASRATVDKGIVGLLEAVWAAGLETQFSCQGGGLPGRPPAPASITFATVDDALRFMRATMERSYWYNRLTMQLAEPIENFGPVRAHVHWPAIDDHTGDSVTAALTNIWAGRQRPDDVFTRARR</sequence>
<evidence type="ECO:0000313" key="2">
    <source>
        <dbReference type="Proteomes" id="UP001229081"/>
    </source>
</evidence>
<organism evidence="1 2">
    <name type="scientific">Mycobacterium paragordonae</name>
    <dbReference type="NCBI Taxonomy" id="1389713"/>
    <lineage>
        <taxon>Bacteria</taxon>
        <taxon>Bacillati</taxon>
        <taxon>Actinomycetota</taxon>
        <taxon>Actinomycetes</taxon>
        <taxon>Mycobacteriales</taxon>
        <taxon>Mycobacteriaceae</taxon>
        <taxon>Mycobacterium</taxon>
    </lineage>
</organism>
<dbReference type="AlphaFoldDB" id="A0AAJ1SAG3"/>
<dbReference type="RefSeq" id="WP_306256057.1">
    <property type="nucleotide sequence ID" value="NZ_JAUFSA010000007.1"/>
</dbReference>
<proteinExistence type="predicted"/>
<dbReference type="EMBL" id="JAUFSA010000007">
    <property type="protein sequence ID" value="MDP7739630.1"/>
    <property type="molecule type" value="Genomic_DNA"/>
</dbReference>
<gene>
    <name evidence="1" type="ORF">QXL92_33430</name>
</gene>
<evidence type="ECO:0000313" key="1">
    <source>
        <dbReference type="EMBL" id="MDP7739630.1"/>
    </source>
</evidence>
<dbReference type="Proteomes" id="UP001229081">
    <property type="component" value="Unassembled WGS sequence"/>
</dbReference>
<accession>A0AAJ1SAG3</accession>